<protein>
    <recommendedName>
        <fullName evidence="5 6">Cell division protein FtsA</fullName>
    </recommendedName>
</protein>
<reference evidence="9" key="1">
    <citation type="submission" date="2021-04" db="EMBL/GenBank/DDBJ databases">
        <title>A novel Synergistetes isolate from a pyrite-forming mixed culture.</title>
        <authorList>
            <person name="Bunk B."/>
            <person name="Sproer C."/>
            <person name="Spring S."/>
            <person name="Pester M."/>
        </authorList>
    </citation>
    <scope>NUCLEOTIDE SEQUENCE [LARGE SCALE GENOMIC DNA]</scope>
    <source>
        <strain evidence="9">J.5.4.2-T.3.5.2</strain>
    </source>
</reference>
<dbReference type="SUPFAM" id="SSF53067">
    <property type="entry name" value="Actin-like ATPase domain"/>
    <property type="match status" value="2"/>
</dbReference>
<keyword evidence="2 5" id="KW-0132">Cell division</keyword>
<dbReference type="Pfam" id="PF02491">
    <property type="entry name" value="SHS2_FTSA"/>
    <property type="match status" value="1"/>
</dbReference>
<evidence type="ECO:0000313" key="8">
    <source>
        <dbReference type="EMBL" id="QTX33540.1"/>
    </source>
</evidence>
<comment type="subunit">
    <text evidence="5">Self-interacts. Interacts with FtsZ.</text>
</comment>
<dbReference type="InterPro" id="IPR003494">
    <property type="entry name" value="SHS2_FtsA"/>
</dbReference>
<gene>
    <name evidence="5 8" type="primary">ftsA</name>
    <name evidence="8" type="ORF">KAR29_06725</name>
</gene>
<evidence type="ECO:0000256" key="6">
    <source>
        <dbReference type="PIRNR" id="PIRNR003101"/>
    </source>
</evidence>
<keyword evidence="9" id="KW-1185">Reference proteome</keyword>
<comment type="similarity">
    <text evidence="5 6">Belongs to the FtsA/MreB family.</text>
</comment>
<dbReference type="InterPro" id="IPR050696">
    <property type="entry name" value="FtsA/MreB"/>
</dbReference>
<organism evidence="8 9">
    <name type="scientific">Aminithiophilus ramosus</name>
    <dbReference type="NCBI Taxonomy" id="3029084"/>
    <lineage>
        <taxon>Bacteria</taxon>
        <taxon>Thermotogati</taxon>
        <taxon>Synergistota</taxon>
        <taxon>Synergistia</taxon>
        <taxon>Synergistales</taxon>
        <taxon>Aminithiophilaceae</taxon>
        <taxon>Aminithiophilus</taxon>
    </lineage>
</organism>
<evidence type="ECO:0000313" key="9">
    <source>
        <dbReference type="Proteomes" id="UP000671879"/>
    </source>
</evidence>
<evidence type="ECO:0000256" key="1">
    <source>
        <dbReference type="ARBA" id="ARBA00022475"/>
    </source>
</evidence>
<dbReference type="PANTHER" id="PTHR32432">
    <property type="entry name" value="CELL DIVISION PROTEIN FTSA-RELATED"/>
    <property type="match status" value="1"/>
</dbReference>
<dbReference type="AlphaFoldDB" id="A0A9Q7AAT8"/>
<comment type="function">
    <text evidence="5 6">Cell division protein that is involved in the assembly of the Z ring. May serve as a membrane anchor for the Z ring.</text>
</comment>
<dbReference type="HAMAP" id="MF_02033">
    <property type="entry name" value="FtsA"/>
    <property type="match status" value="1"/>
</dbReference>
<dbReference type="KEGG" id="aram:KAR29_06725"/>
<dbReference type="GO" id="GO:0043093">
    <property type="term" value="P:FtsZ-dependent cytokinesis"/>
    <property type="evidence" value="ECO:0007669"/>
    <property type="project" value="UniProtKB-UniRule"/>
</dbReference>
<dbReference type="EMBL" id="CP072943">
    <property type="protein sequence ID" value="QTX33540.1"/>
    <property type="molecule type" value="Genomic_DNA"/>
</dbReference>
<dbReference type="CDD" id="cd24048">
    <property type="entry name" value="ASKHA_NBD_FtsA"/>
    <property type="match status" value="1"/>
</dbReference>
<dbReference type="Gene3D" id="3.30.1490.110">
    <property type="match status" value="1"/>
</dbReference>
<dbReference type="PANTHER" id="PTHR32432:SF4">
    <property type="entry name" value="CELL DIVISION PROTEIN FTSA"/>
    <property type="match status" value="1"/>
</dbReference>
<name>A0A9Q7AAT8_9BACT</name>
<comment type="subcellular location">
    <subcellularLocation>
        <location evidence="5">Cell membrane</location>
        <topology evidence="5">Peripheral membrane protein</topology>
        <orientation evidence="5">Cytoplasmic side</orientation>
    </subcellularLocation>
    <text evidence="5">Localizes to the Z ring in an FtsZ-dependent manner. Targeted to the membrane through a conserved C-terminal amphipathic helix.</text>
</comment>
<dbReference type="InterPro" id="IPR043129">
    <property type="entry name" value="ATPase_NBD"/>
</dbReference>
<proteinExistence type="inferred from homology"/>
<dbReference type="Proteomes" id="UP000671879">
    <property type="component" value="Chromosome"/>
</dbReference>
<evidence type="ECO:0000256" key="4">
    <source>
        <dbReference type="ARBA" id="ARBA00023306"/>
    </source>
</evidence>
<sequence length="441" mass="46704">MKAEPELLVGLDLGTSKVAVVVAERDERTGEAQIIGVGQAPSYGVRKGLIVNLEQAVNSVRSAVDDARHMVGLSFRHVTVAFSGTDVQSVLTRGMVSLGRTPRPVLEGDVERAIEVAQSELDIASNHSVLHAIPVDFCLDGHSGIDDPLGMTGSRLELELQSLIVPTSTIQNVINCVEKAGLIVDGLVLKPLAAAMGALSTEEAHSGAAVVDVGGGTTGIAVYSEGRPRRLSVIPVGGDHITNDLACVLKIPTSKAEALKREVALDEEEGSLEDLLDLDVRGQKVSFTVGQVAEIVGCRVEEIFETLVGKELSKSGLTMFPAGIVLAGGVAKTGGIDAFVSDVLDLPVRTAPPLDAGRMPPGRNGAEFAASAGVIRYVLQKELKPYRYLEPSSSLLQDRPDHVGPSSVKKTFTKFVADSREADGAIKRFTETLKKSFRELF</sequence>
<keyword evidence="1 5" id="KW-1003">Cell membrane</keyword>
<keyword evidence="3 5" id="KW-0472">Membrane</keyword>
<keyword evidence="4 5" id="KW-0131">Cell cycle</keyword>
<evidence type="ECO:0000259" key="7">
    <source>
        <dbReference type="SMART" id="SM00842"/>
    </source>
</evidence>
<dbReference type="Pfam" id="PF14450">
    <property type="entry name" value="FtsA"/>
    <property type="match status" value="1"/>
</dbReference>
<dbReference type="NCBIfam" id="TIGR01174">
    <property type="entry name" value="ftsA"/>
    <property type="match status" value="1"/>
</dbReference>
<accession>A0A9Q7AAT8</accession>
<dbReference type="GO" id="GO:0032153">
    <property type="term" value="C:cell division site"/>
    <property type="evidence" value="ECO:0007669"/>
    <property type="project" value="UniProtKB-UniRule"/>
</dbReference>
<dbReference type="RefSeq" id="WP_274374824.1">
    <property type="nucleotide sequence ID" value="NZ_CP072943.1"/>
</dbReference>
<evidence type="ECO:0000256" key="3">
    <source>
        <dbReference type="ARBA" id="ARBA00023136"/>
    </source>
</evidence>
<feature type="domain" description="SHS2" evidence="7">
    <location>
        <begin position="8"/>
        <end position="198"/>
    </location>
</feature>
<dbReference type="PIRSF" id="PIRSF003101">
    <property type="entry name" value="FtsA"/>
    <property type="match status" value="1"/>
</dbReference>
<dbReference type="InterPro" id="IPR020823">
    <property type="entry name" value="Cell_div_FtsA"/>
</dbReference>
<evidence type="ECO:0000256" key="5">
    <source>
        <dbReference type="HAMAP-Rule" id="MF_02033"/>
    </source>
</evidence>
<dbReference type="SMART" id="SM00842">
    <property type="entry name" value="FtsA"/>
    <property type="match status" value="1"/>
</dbReference>
<evidence type="ECO:0000256" key="2">
    <source>
        <dbReference type="ARBA" id="ARBA00022618"/>
    </source>
</evidence>
<dbReference type="GO" id="GO:0009898">
    <property type="term" value="C:cytoplasmic side of plasma membrane"/>
    <property type="evidence" value="ECO:0007669"/>
    <property type="project" value="UniProtKB-UniRule"/>
</dbReference>
<dbReference type="Gene3D" id="3.30.420.40">
    <property type="match status" value="2"/>
</dbReference>